<organism evidence="7 8">
    <name type="scientific">Microbacterium candidum</name>
    <dbReference type="NCBI Taxonomy" id="3041922"/>
    <lineage>
        <taxon>Bacteria</taxon>
        <taxon>Bacillati</taxon>
        <taxon>Actinomycetota</taxon>
        <taxon>Actinomycetes</taxon>
        <taxon>Micrococcales</taxon>
        <taxon>Microbacteriaceae</taxon>
        <taxon>Microbacterium</taxon>
    </lineage>
</organism>
<keyword evidence="8" id="KW-1185">Reference proteome</keyword>
<dbReference type="NCBIfam" id="TIGR02454">
    <property type="entry name" value="ECF_T_CbiQ"/>
    <property type="match status" value="1"/>
</dbReference>
<proteinExistence type="predicted"/>
<dbReference type="EMBL" id="JASXSZ010000001">
    <property type="protein sequence ID" value="MDL9977717.1"/>
    <property type="molecule type" value="Genomic_DNA"/>
</dbReference>
<evidence type="ECO:0000313" key="7">
    <source>
        <dbReference type="EMBL" id="MDL9977717.1"/>
    </source>
</evidence>
<keyword evidence="4 6" id="KW-1133">Transmembrane helix</keyword>
<dbReference type="Proteomes" id="UP001235064">
    <property type="component" value="Unassembled WGS sequence"/>
</dbReference>
<accession>A0ABT7MTE6</accession>
<evidence type="ECO:0000256" key="1">
    <source>
        <dbReference type="ARBA" id="ARBA00004651"/>
    </source>
</evidence>
<comment type="subcellular location">
    <subcellularLocation>
        <location evidence="1">Cell membrane</location>
        <topology evidence="1">Multi-pass membrane protein</topology>
    </subcellularLocation>
</comment>
<protein>
    <submittedName>
        <fullName evidence="7">Cobalt ECF transporter T component CbiQ</fullName>
    </submittedName>
</protein>
<evidence type="ECO:0000256" key="3">
    <source>
        <dbReference type="ARBA" id="ARBA00022692"/>
    </source>
</evidence>
<evidence type="ECO:0000256" key="6">
    <source>
        <dbReference type="SAM" id="Phobius"/>
    </source>
</evidence>
<sequence length="223" mass="24155">MTAVADPSNRWGYHPGSTPLHRLSPRTKLVALLLFAVIVVATPREWIPFYAAYAVFAVIVLAVARVRAGDVLRRLTIEIPFLIFALLLPIVATGPRVDVLGFSLSVSGLWGAWAILAKATLTLAMSIALVATTEPGRVVLAFGQIGLPRALTSIMTFMVRYLDLIVAESHRMRIARESRGFDAHGVRSWGILARAVASSFGRAHARGERVHLAMVSRGYDGGS</sequence>
<feature type="transmembrane region" description="Helical" evidence="6">
    <location>
        <begin position="112"/>
        <end position="131"/>
    </location>
</feature>
<evidence type="ECO:0000256" key="2">
    <source>
        <dbReference type="ARBA" id="ARBA00022475"/>
    </source>
</evidence>
<dbReference type="Pfam" id="PF02361">
    <property type="entry name" value="CbiQ"/>
    <property type="match status" value="1"/>
</dbReference>
<evidence type="ECO:0000256" key="5">
    <source>
        <dbReference type="ARBA" id="ARBA00023136"/>
    </source>
</evidence>
<feature type="transmembrane region" description="Helical" evidence="6">
    <location>
        <begin position="75"/>
        <end position="92"/>
    </location>
</feature>
<evidence type="ECO:0000256" key="4">
    <source>
        <dbReference type="ARBA" id="ARBA00022989"/>
    </source>
</evidence>
<dbReference type="InterPro" id="IPR003339">
    <property type="entry name" value="ABC/ECF_trnsptr_transmembrane"/>
</dbReference>
<dbReference type="RefSeq" id="WP_286285457.1">
    <property type="nucleotide sequence ID" value="NZ_JASXSZ010000001.1"/>
</dbReference>
<reference evidence="7 8" key="1">
    <citation type="submission" date="2023-06" db="EMBL/GenBank/DDBJ databases">
        <title>Microbacterium sp. nov., isolated from a waste landfill.</title>
        <authorList>
            <person name="Wen W."/>
        </authorList>
    </citation>
    <scope>NUCLEOTIDE SEQUENCE [LARGE SCALE GENOMIC DNA]</scope>
    <source>
        <strain evidence="7 8">ASV49</strain>
    </source>
</reference>
<keyword evidence="2" id="KW-1003">Cell membrane</keyword>
<dbReference type="InterPro" id="IPR051611">
    <property type="entry name" value="ECF_transporter_component"/>
</dbReference>
<feature type="transmembrane region" description="Helical" evidence="6">
    <location>
        <begin position="50"/>
        <end position="68"/>
    </location>
</feature>
<dbReference type="PANTHER" id="PTHR34857:SF2">
    <property type="entry name" value="SLL0384 PROTEIN"/>
    <property type="match status" value="1"/>
</dbReference>
<comment type="caution">
    <text evidence="7">The sequence shown here is derived from an EMBL/GenBank/DDBJ whole genome shotgun (WGS) entry which is preliminary data.</text>
</comment>
<keyword evidence="3 6" id="KW-0812">Transmembrane</keyword>
<keyword evidence="5 6" id="KW-0472">Membrane</keyword>
<dbReference type="PANTHER" id="PTHR34857">
    <property type="entry name" value="SLL0384 PROTEIN"/>
    <property type="match status" value="1"/>
</dbReference>
<name>A0ABT7MTE6_9MICO</name>
<dbReference type="CDD" id="cd16914">
    <property type="entry name" value="EcfT"/>
    <property type="match status" value="1"/>
</dbReference>
<evidence type="ECO:0000313" key="8">
    <source>
        <dbReference type="Proteomes" id="UP001235064"/>
    </source>
</evidence>
<gene>
    <name evidence="7" type="primary">cbiQ</name>
    <name evidence="7" type="ORF">QSV35_00085</name>
</gene>
<dbReference type="InterPro" id="IPR012809">
    <property type="entry name" value="ECF_CbiQ"/>
</dbReference>